<feature type="transmembrane region" description="Helical" evidence="1">
    <location>
        <begin position="12"/>
        <end position="29"/>
    </location>
</feature>
<keyword evidence="1" id="KW-0472">Membrane</keyword>
<keyword evidence="1" id="KW-1133">Transmembrane helix</keyword>
<evidence type="ECO:0008006" key="4">
    <source>
        <dbReference type="Google" id="ProtNLM"/>
    </source>
</evidence>
<dbReference type="KEGG" id="mgin:FRZ54_12590"/>
<dbReference type="OrthoDB" id="121450at2"/>
<evidence type="ECO:0000313" key="2">
    <source>
        <dbReference type="EMBL" id="QEC63377.1"/>
    </source>
</evidence>
<accession>A0A5B8UW66</accession>
<protein>
    <recommendedName>
        <fullName evidence="4">Sensor histidine kinase</fullName>
    </recommendedName>
</protein>
<feature type="transmembrane region" description="Helical" evidence="1">
    <location>
        <begin position="162"/>
        <end position="183"/>
    </location>
</feature>
<keyword evidence="1" id="KW-0812">Transmembrane</keyword>
<gene>
    <name evidence="2" type="ORF">FRZ54_12590</name>
</gene>
<evidence type="ECO:0000256" key="1">
    <source>
        <dbReference type="SAM" id="Phobius"/>
    </source>
</evidence>
<sequence>MKKIAPVFKSWFAYATAITLVCGIIYVTVQQSYRTSANDPQLQMAEDAANAISKGAAPKTVIGAATPVEISESLSPYLVIYDSAGNMVASNASLNGAPLRIPKGVVDYVNKYGKDAATWQPEPGVRQAMVGIRSIGKGFIAFSGRSLRRVEERISILGEQVALGWIMSLIGMAVVLFIINAFTPRSALS</sequence>
<evidence type="ECO:0000313" key="3">
    <source>
        <dbReference type="Proteomes" id="UP000321479"/>
    </source>
</evidence>
<organism evidence="2 3">
    <name type="scientific">Mucilaginibacter ginsenosidivorans</name>
    <dbReference type="NCBI Taxonomy" id="398053"/>
    <lineage>
        <taxon>Bacteria</taxon>
        <taxon>Pseudomonadati</taxon>
        <taxon>Bacteroidota</taxon>
        <taxon>Sphingobacteriia</taxon>
        <taxon>Sphingobacteriales</taxon>
        <taxon>Sphingobacteriaceae</taxon>
        <taxon>Mucilaginibacter</taxon>
    </lineage>
</organism>
<keyword evidence="3" id="KW-1185">Reference proteome</keyword>
<dbReference type="RefSeq" id="WP_147031953.1">
    <property type="nucleotide sequence ID" value="NZ_CP042436.1"/>
</dbReference>
<dbReference type="EMBL" id="CP042436">
    <property type="protein sequence ID" value="QEC63377.1"/>
    <property type="molecule type" value="Genomic_DNA"/>
</dbReference>
<dbReference type="AlphaFoldDB" id="A0A5B8UW66"/>
<proteinExistence type="predicted"/>
<name>A0A5B8UW66_9SPHI</name>
<dbReference type="Proteomes" id="UP000321479">
    <property type="component" value="Chromosome"/>
</dbReference>
<reference evidence="2 3" key="1">
    <citation type="journal article" date="2017" name="Curr. Microbiol.">
        <title>Mucilaginibacter ginsenosidivorans sp. nov., Isolated from Soil of Ginseng Field.</title>
        <authorList>
            <person name="Kim M.M."/>
            <person name="Siddiqi M.Z."/>
            <person name="Im W.T."/>
        </authorList>
    </citation>
    <scope>NUCLEOTIDE SEQUENCE [LARGE SCALE GENOMIC DNA]</scope>
    <source>
        <strain evidence="2 3">Gsoil 3017</strain>
    </source>
</reference>